<dbReference type="NCBIfam" id="TIGR00678">
    <property type="entry name" value="holB"/>
    <property type="match status" value="1"/>
</dbReference>
<dbReference type="EC" id="2.7.7.7" evidence="1"/>
<keyword evidence="2" id="KW-1185">Reference proteome</keyword>
<protein>
    <submittedName>
        <fullName evidence="1">DNA polymerase III subunit delta</fullName>
        <ecNumber evidence="1">2.7.7.7</ecNumber>
    </submittedName>
</protein>
<proteinExistence type="predicted"/>
<dbReference type="GO" id="GO:0003887">
    <property type="term" value="F:DNA-directed DNA polymerase activity"/>
    <property type="evidence" value="ECO:0007669"/>
    <property type="project" value="UniProtKB-EC"/>
</dbReference>
<dbReference type="SUPFAM" id="SSF52540">
    <property type="entry name" value="P-loop containing nucleoside triphosphate hydrolases"/>
    <property type="match status" value="1"/>
</dbReference>
<evidence type="ECO:0000313" key="2">
    <source>
        <dbReference type="Proteomes" id="UP001056164"/>
    </source>
</evidence>
<accession>A0ABY5BWS2</accession>
<name>A0ABY5BWS2_9LACO</name>
<dbReference type="Proteomes" id="UP001056164">
    <property type="component" value="Chromosome"/>
</dbReference>
<organism evidence="1 2">
    <name type="scientific">Fructilactobacillus carniphilus</name>
    <dbReference type="NCBI Taxonomy" id="2940297"/>
    <lineage>
        <taxon>Bacteria</taxon>
        <taxon>Bacillati</taxon>
        <taxon>Bacillota</taxon>
        <taxon>Bacilli</taxon>
        <taxon>Lactobacillales</taxon>
        <taxon>Lactobacillaceae</taxon>
        <taxon>Fructilactobacillus</taxon>
    </lineage>
</organism>
<dbReference type="EMBL" id="CP097121">
    <property type="protein sequence ID" value="USS90088.1"/>
    <property type="molecule type" value="Genomic_DNA"/>
</dbReference>
<dbReference type="Pfam" id="PF13177">
    <property type="entry name" value="DNA_pol3_delta2"/>
    <property type="match status" value="1"/>
</dbReference>
<sequence length="342" mass="38050">METTAAQHLLADVNAKQPDLIQHFVQVVQAGDLSHAYLFSGSAGDGKLAVAKVTTMALFCLHPTKEGFPCGACNECLRIANDEHPDVLVIEPDGQSIKIEQVRALKREFSKSAVEGNQKVFIIDAADTMTVGAANSLLKVIEEPLATVTAFLLTTDYHHILPTIRSRTQLVEFPQIKQAALQSYLAERDLSKTEINLALQITNSTTELDQLIAEQWLSKMKQQIEGWFTWISKGDVRAFPLVQTNLMPLIKDRFSQNVTITMMCLIFKDVFNVKFRNRAPEQLAFGDIYDLLKSTADQLSDHQIVSMINDILATSQLQRVNVGFQGSLEVLTLKCLQSITSE</sequence>
<gene>
    <name evidence="1" type="primary">holB</name>
    <name evidence="1" type="ORF">M3M37_04325</name>
</gene>
<dbReference type="InterPro" id="IPR027417">
    <property type="entry name" value="P-loop_NTPase"/>
</dbReference>
<keyword evidence="1" id="KW-0808">Transferase</keyword>
<reference evidence="1" key="1">
    <citation type="submission" date="2022-05" db="EMBL/GenBank/DDBJ databases">
        <authorList>
            <person name="Oliphant S.A."/>
            <person name="Watson-Haigh N.S."/>
            <person name="Sumby K.M."/>
            <person name="Gardner J.M."/>
            <person name="Jiranek V."/>
        </authorList>
    </citation>
    <scope>NUCLEOTIDE SEQUENCE</scope>
    <source>
        <strain evidence="1">KI4_A6</strain>
    </source>
</reference>
<dbReference type="PANTHER" id="PTHR11669:SF8">
    <property type="entry name" value="DNA POLYMERASE III SUBUNIT DELTA"/>
    <property type="match status" value="1"/>
</dbReference>
<dbReference type="Gene3D" id="3.40.50.300">
    <property type="entry name" value="P-loop containing nucleotide triphosphate hydrolases"/>
    <property type="match status" value="1"/>
</dbReference>
<dbReference type="PANTHER" id="PTHR11669">
    <property type="entry name" value="REPLICATION FACTOR C / DNA POLYMERASE III GAMMA-TAU SUBUNIT"/>
    <property type="match status" value="1"/>
</dbReference>
<evidence type="ECO:0000313" key="1">
    <source>
        <dbReference type="EMBL" id="USS90088.1"/>
    </source>
</evidence>
<dbReference type="InterPro" id="IPR050238">
    <property type="entry name" value="DNA_Rep/Repair_Clamp_Loader"/>
</dbReference>
<keyword evidence="1" id="KW-0548">Nucleotidyltransferase</keyword>
<dbReference type="RefSeq" id="WP_252794389.1">
    <property type="nucleotide sequence ID" value="NZ_CP097121.1"/>
</dbReference>
<dbReference type="InterPro" id="IPR004622">
    <property type="entry name" value="DNA_pol_HolB"/>
</dbReference>